<organism evidence="2 3">
    <name type="scientific">Halorientalis regularis</name>
    <dbReference type="NCBI Taxonomy" id="660518"/>
    <lineage>
        <taxon>Archaea</taxon>
        <taxon>Methanobacteriati</taxon>
        <taxon>Methanobacteriota</taxon>
        <taxon>Stenosarchaea group</taxon>
        <taxon>Halobacteria</taxon>
        <taxon>Halobacteriales</taxon>
        <taxon>Haloarculaceae</taxon>
        <taxon>Halorientalis</taxon>
    </lineage>
</organism>
<dbReference type="AlphaFoldDB" id="A0A1G7FA57"/>
<dbReference type="EMBL" id="FNBK01000001">
    <property type="protein sequence ID" value="SDE72789.1"/>
    <property type="molecule type" value="Genomic_DNA"/>
</dbReference>
<dbReference type="Gene3D" id="3.60.15.10">
    <property type="entry name" value="Ribonuclease Z/Hydroxyacylglutathione hydrolase-like"/>
    <property type="match status" value="1"/>
</dbReference>
<dbReference type="PANTHER" id="PTHR23131">
    <property type="entry name" value="ENDORIBONUCLEASE LACTB2"/>
    <property type="match status" value="1"/>
</dbReference>
<gene>
    <name evidence="2" type="ORF">SAMN05216218_10196</name>
</gene>
<evidence type="ECO:0000313" key="3">
    <source>
        <dbReference type="Proteomes" id="UP000199076"/>
    </source>
</evidence>
<dbReference type="CDD" id="cd07725">
    <property type="entry name" value="TTHA1429-like_MBL-fold"/>
    <property type="match status" value="1"/>
</dbReference>
<accession>A0A1G7FA57</accession>
<sequence length="327" mass="36327">MERITLGNTYFEGENDTYLFTGDRTTLIDTGIATEGTREQLADSLAEYGVSFADVDDIFLTHYHADHAGLAAEIQDAGGATVHAHPEDAPLIEGDDEAWDDFRDQQRRAFDEWGMPENRQEALLTVMQTGVDHHAAGSEVETFADGDRFDVGETTLEVMHTPGHTAGLSSFVMTDRNEVFTGDAVLPVYTPNVGGADVRVDRPLERYLDALGRIADADFDRAWPGHRDPIDDPTARAEEIVHHHEERAYRVLRALDDLGPASAWKVSDELFGDLENIHVLHGPGEASAHLDHLTRAGAIEKDDDGTYTLPDDTRERFHDRDDGRWPL</sequence>
<dbReference type="InterPro" id="IPR001279">
    <property type="entry name" value="Metallo-B-lactamas"/>
</dbReference>
<dbReference type="InterPro" id="IPR036866">
    <property type="entry name" value="RibonucZ/Hydroxyglut_hydro"/>
</dbReference>
<dbReference type="OrthoDB" id="205181at2157"/>
<name>A0A1G7FA57_9EURY</name>
<proteinExistence type="predicted"/>
<keyword evidence="3" id="KW-1185">Reference proteome</keyword>
<protein>
    <submittedName>
        <fullName evidence="2">Glyoxylase, beta-lactamase superfamily II</fullName>
    </submittedName>
</protein>
<feature type="domain" description="Metallo-beta-lactamase" evidence="1">
    <location>
        <begin position="14"/>
        <end position="226"/>
    </location>
</feature>
<evidence type="ECO:0000259" key="1">
    <source>
        <dbReference type="SMART" id="SM00849"/>
    </source>
</evidence>
<dbReference type="InterPro" id="IPR050662">
    <property type="entry name" value="Sec-metab_biosynth-thioest"/>
</dbReference>
<evidence type="ECO:0000313" key="2">
    <source>
        <dbReference type="EMBL" id="SDE72789.1"/>
    </source>
</evidence>
<dbReference type="SMART" id="SM00849">
    <property type="entry name" value="Lactamase_B"/>
    <property type="match status" value="1"/>
</dbReference>
<dbReference type="SUPFAM" id="SSF56281">
    <property type="entry name" value="Metallo-hydrolase/oxidoreductase"/>
    <property type="match status" value="1"/>
</dbReference>
<dbReference type="Pfam" id="PF00753">
    <property type="entry name" value="Lactamase_B"/>
    <property type="match status" value="1"/>
</dbReference>
<dbReference type="Proteomes" id="UP000199076">
    <property type="component" value="Unassembled WGS sequence"/>
</dbReference>
<dbReference type="RefSeq" id="WP_092686496.1">
    <property type="nucleotide sequence ID" value="NZ_FNBK01000001.1"/>
</dbReference>
<dbReference type="STRING" id="660518.SAMN05216218_10196"/>
<dbReference type="PANTHER" id="PTHR23131:SF4">
    <property type="entry name" value="METALLO-BETA-LACTAMASE SUPERFAMILY POTEIN"/>
    <property type="match status" value="1"/>
</dbReference>
<reference evidence="3" key="1">
    <citation type="submission" date="2016-10" db="EMBL/GenBank/DDBJ databases">
        <authorList>
            <person name="Varghese N."/>
            <person name="Submissions S."/>
        </authorList>
    </citation>
    <scope>NUCLEOTIDE SEQUENCE [LARGE SCALE GENOMIC DNA]</scope>
    <source>
        <strain evidence="3">IBRC-M 10760</strain>
    </source>
</reference>